<dbReference type="EMBL" id="QJKJ01003124">
    <property type="protein sequence ID" value="RDX99828.1"/>
    <property type="molecule type" value="Genomic_DNA"/>
</dbReference>
<protein>
    <submittedName>
        <fullName evidence="4">Tf2-6</fullName>
    </submittedName>
</protein>
<feature type="non-terminal residue" evidence="4">
    <location>
        <position position="1"/>
    </location>
</feature>
<accession>A0A371HAJ5</accession>
<proteinExistence type="predicted"/>
<sequence>MSPCVMLVILVPKKDGTWRMCTDCIPINNITVRYRHLIPCLDDLLDESHGSQMFSKIDLKSRYHQIRVVVYVDDILIYSTCLNDHLLHIRSVLEILGNENLFANIEKCIFCSNEVVVLGFVVGSHGVKVDREKVKAISEWLMPKTVGEVRSFHGLTSFYRRFVKDFNSLIAPSNDVVKNVGFKWEKAQEKAFQGLKERLTQAPILTLPNFSKSFELECNTSRVGIGVVLLQERHPIAYFSEKMKDYVILPKEFVIHSDHEALQHLIGQGKLNKDMLNRHTQGELNVVTNVLSMRHTLIDMLETKMLVIVCTNELIKQLPVNKAYKGGLMGHIRKLKTFDVLSEHFFWPHMRKDVHDVCEKCLTCKVAKSKVSPHGLYASLPIPTTLWIDISMGFMLGLPRYKRGKDSIFVVVGKF</sequence>
<evidence type="ECO:0000259" key="1">
    <source>
        <dbReference type="Pfam" id="PF00078"/>
    </source>
</evidence>
<evidence type="ECO:0000313" key="4">
    <source>
        <dbReference type="EMBL" id="RDX99828.1"/>
    </source>
</evidence>
<organism evidence="4 5">
    <name type="scientific">Mucuna pruriens</name>
    <name type="common">Velvet bean</name>
    <name type="synonym">Dolichos pruriens</name>
    <dbReference type="NCBI Taxonomy" id="157652"/>
    <lineage>
        <taxon>Eukaryota</taxon>
        <taxon>Viridiplantae</taxon>
        <taxon>Streptophyta</taxon>
        <taxon>Embryophyta</taxon>
        <taxon>Tracheophyta</taxon>
        <taxon>Spermatophyta</taxon>
        <taxon>Magnoliopsida</taxon>
        <taxon>eudicotyledons</taxon>
        <taxon>Gunneridae</taxon>
        <taxon>Pentapetalae</taxon>
        <taxon>rosids</taxon>
        <taxon>fabids</taxon>
        <taxon>Fabales</taxon>
        <taxon>Fabaceae</taxon>
        <taxon>Papilionoideae</taxon>
        <taxon>50 kb inversion clade</taxon>
        <taxon>NPAAA clade</taxon>
        <taxon>indigoferoid/millettioid clade</taxon>
        <taxon>Phaseoleae</taxon>
        <taxon>Mucuna</taxon>
    </lineage>
</organism>
<dbReference type="InterPro" id="IPR041588">
    <property type="entry name" value="Integrase_H2C2"/>
</dbReference>
<evidence type="ECO:0000259" key="2">
    <source>
        <dbReference type="Pfam" id="PF17919"/>
    </source>
</evidence>
<feature type="domain" description="Reverse transcriptase" evidence="1">
    <location>
        <begin position="66"/>
        <end position="121"/>
    </location>
</feature>
<dbReference type="InterPro" id="IPR043502">
    <property type="entry name" value="DNA/RNA_pol_sf"/>
</dbReference>
<dbReference type="OrthoDB" id="2013610at2759"/>
<dbReference type="Pfam" id="PF17919">
    <property type="entry name" value="RT_RNaseH_2"/>
    <property type="match status" value="1"/>
</dbReference>
<feature type="domain" description="Reverse transcriptase/retrotransposon-derived protein RNase H-like" evidence="2">
    <location>
        <begin position="184"/>
        <end position="245"/>
    </location>
</feature>
<name>A0A371HAJ5_MUCPR</name>
<dbReference type="PANTHER" id="PTHR35046">
    <property type="entry name" value="ZINC KNUCKLE (CCHC-TYPE) FAMILY PROTEIN"/>
    <property type="match status" value="1"/>
</dbReference>
<dbReference type="PANTHER" id="PTHR35046:SF9">
    <property type="entry name" value="RNA-DIRECTED DNA POLYMERASE"/>
    <property type="match status" value="1"/>
</dbReference>
<dbReference type="Gene3D" id="3.10.10.10">
    <property type="entry name" value="HIV Type 1 Reverse Transcriptase, subunit A, domain 1"/>
    <property type="match status" value="1"/>
</dbReference>
<dbReference type="CDD" id="cd01647">
    <property type="entry name" value="RT_LTR"/>
    <property type="match status" value="1"/>
</dbReference>
<dbReference type="Pfam" id="PF00078">
    <property type="entry name" value="RVT_1"/>
    <property type="match status" value="1"/>
</dbReference>
<comment type="caution">
    <text evidence="4">The sequence shown here is derived from an EMBL/GenBank/DDBJ whole genome shotgun (WGS) entry which is preliminary data.</text>
</comment>
<dbReference type="Proteomes" id="UP000257109">
    <property type="component" value="Unassembled WGS sequence"/>
</dbReference>
<dbReference type="SUPFAM" id="SSF56672">
    <property type="entry name" value="DNA/RNA polymerases"/>
    <property type="match status" value="1"/>
</dbReference>
<dbReference type="Gene3D" id="1.10.340.70">
    <property type="match status" value="1"/>
</dbReference>
<dbReference type="FunFam" id="3.30.70.270:FF:000020">
    <property type="entry name" value="Transposon Tf2-6 polyprotein-like Protein"/>
    <property type="match status" value="1"/>
</dbReference>
<dbReference type="AlphaFoldDB" id="A0A371HAJ5"/>
<gene>
    <name evidence="4" type="primary">Tf2-6</name>
    <name evidence="4" type="ORF">CR513_17070</name>
</gene>
<evidence type="ECO:0000259" key="3">
    <source>
        <dbReference type="Pfam" id="PF17921"/>
    </source>
</evidence>
<feature type="domain" description="Integrase zinc-binding" evidence="3">
    <location>
        <begin position="322"/>
        <end position="369"/>
    </location>
</feature>
<dbReference type="InterPro" id="IPR041577">
    <property type="entry name" value="RT_RNaseH_2"/>
</dbReference>
<evidence type="ECO:0000313" key="5">
    <source>
        <dbReference type="Proteomes" id="UP000257109"/>
    </source>
</evidence>
<dbReference type="Pfam" id="PF17921">
    <property type="entry name" value="Integrase_H2C2"/>
    <property type="match status" value="1"/>
</dbReference>
<dbReference type="InterPro" id="IPR043128">
    <property type="entry name" value="Rev_trsase/Diguanyl_cyclase"/>
</dbReference>
<dbReference type="InterPro" id="IPR000477">
    <property type="entry name" value="RT_dom"/>
</dbReference>
<keyword evidence="5" id="KW-1185">Reference proteome</keyword>
<reference evidence="4" key="1">
    <citation type="submission" date="2018-05" db="EMBL/GenBank/DDBJ databases">
        <title>Draft genome of Mucuna pruriens seed.</title>
        <authorList>
            <person name="Nnadi N.E."/>
            <person name="Vos R."/>
            <person name="Hasami M.H."/>
            <person name="Devisetty U.K."/>
            <person name="Aguiy J.C."/>
        </authorList>
    </citation>
    <scope>NUCLEOTIDE SEQUENCE [LARGE SCALE GENOMIC DNA]</scope>
    <source>
        <strain evidence="4">JCA_2017</strain>
    </source>
</reference>
<dbReference type="Gene3D" id="3.30.70.270">
    <property type="match status" value="3"/>
</dbReference>